<dbReference type="Pfam" id="PF07714">
    <property type="entry name" value="PK_Tyr_Ser-Thr"/>
    <property type="match status" value="1"/>
</dbReference>
<dbReference type="PANTHER" id="PTHR46146">
    <property type="entry name" value="SERINE/THREONINE-PROTEIN KINASE-LIKE PROTEIN CCR4"/>
    <property type="match status" value="1"/>
</dbReference>
<dbReference type="PANTHER" id="PTHR46146:SF23">
    <property type="entry name" value="PROTEIN KINASE DOMAIN-CONTAINING PROTEIN"/>
    <property type="match status" value="1"/>
</dbReference>
<evidence type="ECO:0000259" key="1">
    <source>
        <dbReference type="PROSITE" id="PS50011"/>
    </source>
</evidence>
<dbReference type="InterPro" id="IPR011009">
    <property type="entry name" value="Kinase-like_dom_sf"/>
</dbReference>
<dbReference type="Gene3D" id="3.30.200.20">
    <property type="entry name" value="Phosphorylase Kinase, domain 1"/>
    <property type="match status" value="1"/>
</dbReference>
<dbReference type="SUPFAM" id="SSF56112">
    <property type="entry name" value="Protein kinase-like (PK-like)"/>
    <property type="match status" value="1"/>
</dbReference>
<comment type="caution">
    <text evidence="2">The sequence shown here is derived from an EMBL/GenBank/DDBJ whole genome shotgun (WGS) entry which is preliminary data.</text>
</comment>
<reference evidence="2" key="1">
    <citation type="submission" date="2020-06" db="EMBL/GenBank/DDBJ databases">
        <title>WGS assembly of Ceratodon purpureus strain R40.</title>
        <authorList>
            <person name="Carey S.B."/>
            <person name="Jenkins J."/>
            <person name="Shu S."/>
            <person name="Lovell J.T."/>
            <person name="Sreedasyam A."/>
            <person name="Maumus F."/>
            <person name="Tiley G.P."/>
            <person name="Fernandez-Pozo N."/>
            <person name="Barry K."/>
            <person name="Chen C."/>
            <person name="Wang M."/>
            <person name="Lipzen A."/>
            <person name="Daum C."/>
            <person name="Saski C.A."/>
            <person name="Payton A.C."/>
            <person name="Mcbreen J.C."/>
            <person name="Conrad R.E."/>
            <person name="Kollar L.M."/>
            <person name="Olsson S."/>
            <person name="Huttunen S."/>
            <person name="Landis J.B."/>
            <person name="Wickett N.J."/>
            <person name="Johnson M.G."/>
            <person name="Rensing S.A."/>
            <person name="Grimwood J."/>
            <person name="Schmutz J."/>
            <person name="Mcdaniel S.F."/>
        </authorList>
    </citation>
    <scope>NUCLEOTIDE SEQUENCE</scope>
    <source>
        <strain evidence="2">R40</strain>
    </source>
</reference>
<dbReference type="GO" id="GO:0004672">
    <property type="term" value="F:protein kinase activity"/>
    <property type="evidence" value="ECO:0007669"/>
    <property type="project" value="InterPro"/>
</dbReference>
<feature type="domain" description="Protein kinase" evidence="1">
    <location>
        <begin position="43"/>
        <end position="340"/>
    </location>
</feature>
<accession>A0A8T0ITR9</accession>
<dbReference type="AlphaFoldDB" id="A0A8T0ITR9"/>
<keyword evidence="3" id="KW-1185">Reference proteome</keyword>
<dbReference type="PROSITE" id="PS50011">
    <property type="entry name" value="PROTEIN_KINASE_DOM"/>
    <property type="match status" value="1"/>
</dbReference>
<dbReference type="EMBL" id="CM026422">
    <property type="protein sequence ID" value="KAG0587108.1"/>
    <property type="molecule type" value="Genomic_DNA"/>
</dbReference>
<dbReference type="GO" id="GO:0005524">
    <property type="term" value="F:ATP binding"/>
    <property type="evidence" value="ECO:0007669"/>
    <property type="project" value="InterPro"/>
</dbReference>
<dbReference type="Proteomes" id="UP000822688">
    <property type="component" value="Chromosome 2"/>
</dbReference>
<dbReference type="EMBL" id="CM026422">
    <property type="protein sequence ID" value="KAG0587111.1"/>
    <property type="molecule type" value="Genomic_DNA"/>
</dbReference>
<proteinExistence type="predicted"/>
<sequence length="520" mass="57495">MGLSCKGKSSIAVCNSTKPPSAKQFSNLQVFKFKDLEAATGGFANENLIMKASHGLIFRGTLKDGRVVAVKRPTPGARLWHDEDAFENEMQVLSKLFSRRLVNLLGHSQDGKVKLLVVEYMMNGSLHDHLHGTIDRAACLSWPMRVHLALQVAKAIRALHASSPPIIHRNIRSMNVFIDRDWNARLGDFGLARCAQEHEPPRRSSNLTSIPEVDTEEGAARFSVGLEDFADLEHDQNPSHISMKTDVFNFGMLLLEIMSGRSAISLDADFTPFSLLDWALPLIKVGNAMAICDNRLKPPQVTATVKQMATIASRCVRASGSRRPSMEDIVHGLTNVSKLLPLPIWSGLTGLGTRVKTTLRHGSDKSLFPANCHPDPAICKANRLIRLPLWTGFLRLKKRKRAFVFGLGRILARKLRIGTVRYTRLPANSKNTWDEPRRGCSKGGSIGAARVSDEGVRQFAKTLHVVEHQQPVVQQSKEKSGSLIAVGSHKSRYPHWSSGKHSARVVQMGNIHERAAVRGL</sequence>
<gene>
    <name evidence="2" type="ORF">KC19_2G141200</name>
</gene>
<evidence type="ECO:0000313" key="3">
    <source>
        <dbReference type="Proteomes" id="UP000822688"/>
    </source>
</evidence>
<dbReference type="Gene3D" id="1.10.510.10">
    <property type="entry name" value="Transferase(Phosphotransferase) domain 1"/>
    <property type="match status" value="1"/>
</dbReference>
<dbReference type="EMBL" id="CM026422">
    <property type="protein sequence ID" value="KAG0587112.1"/>
    <property type="molecule type" value="Genomic_DNA"/>
</dbReference>
<name>A0A8T0ITR9_CERPU</name>
<protein>
    <recommendedName>
        <fullName evidence="1">Protein kinase domain-containing protein</fullName>
    </recommendedName>
</protein>
<dbReference type="EMBL" id="CM026422">
    <property type="protein sequence ID" value="KAG0587110.1"/>
    <property type="molecule type" value="Genomic_DNA"/>
</dbReference>
<dbReference type="InterPro" id="IPR000719">
    <property type="entry name" value="Prot_kinase_dom"/>
</dbReference>
<dbReference type="EMBL" id="CM026422">
    <property type="protein sequence ID" value="KAG0587109.1"/>
    <property type="molecule type" value="Genomic_DNA"/>
</dbReference>
<dbReference type="InterPro" id="IPR001245">
    <property type="entry name" value="Ser-Thr/Tyr_kinase_cat_dom"/>
</dbReference>
<organism evidence="2 3">
    <name type="scientific">Ceratodon purpureus</name>
    <name type="common">Fire moss</name>
    <name type="synonym">Dicranum purpureum</name>
    <dbReference type="NCBI Taxonomy" id="3225"/>
    <lineage>
        <taxon>Eukaryota</taxon>
        <taxon>Viridiplantae</taxon>
        <taxon>Streptophyta</taxon>
        <taxon>Embryophyta</taxon>
        <taxon>Bryophyta</taxon>
        <taxon>Bryophytina</taxon>
        <taxon>Bryopsida</taxon>
        <taxon>Dicranidae</taxon>
        <taxon>Pseudoditrichales</taxon>
        <taxon>Ditrichaceae</taxon>
        <taxon>Ceratodon</taxon>
    </lineage>
</organism>
<evidence type="ECO:0000313" key="2">
    <source>
        <dbReference type="EMBL" id="KAG0587110.1"/>
    </source>
</evidence>